<reference evidence="1" key="1">
    <citation type="submission" date="2017-07" db="EMBL/GenBank/DDBJ databases">
        <title>Leptospira spp. isolated from tropical soils.</title>
        <authorList>
            <person name="Thibeaux R."/>
            <person name="Iraola G."/>
            <person name="Ferres I."/>
            <person name="Bierque E."/>
            <person name="Girault D."/>
            <person name="Soupe-Gilbert M.-E."/>
            <person name="Picardeau M."/>
            <person name="Goarant C."/>
        </authorList>
    </citation>
    <scope>NUCLEOTIDE SEQUENCE [LARGE SCALE GENOMIC DNA]</scope>
    <source>
        <strain evidence="1">ATI7-C-A5</strain>
    </source>
</reference>
<dbReference type="EMBL" id="NPEF01000045">
    <property type="protein sequence ID" value="PJZ93760.1"/>
    <property type="molecule type" value="Genomic_DNA"/>
</dbReference>
<sequence length="218" mass="24049">MLNIRFRLLSKFMFPALFYALFINGCTQSMRLYHDLTYTITLSEVDSSALVSGSQIGIVRFLSKSSNQPDIISSVFSDNLLFFLHKNGLKGTIVNSDLSTKTPDMMQQAGANANASIVSVSQKQNTSYLLSPDQVKEISVATSADYVITGFVHETKAGNFLDPVQSSGIIVYVYSKNGSQVVQMQFIGSSPLELYDNSSEVARVFANRISDLVRSKKR</sequence>
<gene>
    <name evidence="1" type="ORF">CH379_06145</name>
</gene>
<proteinExistence type="predicted"/>
<dbReference type="AlphaFoldDB" id="A0A2N0BB38"/>
<name>A0A2N0BB38_9LEPT</name>
<dbReference type="OrthoDB" id="338568at2"/>
<accession>A0A2N0BB38</accession>
<comment type="caution">
    <text evidence="1">The sequence shown here is derived from an EMBL/GenBank/DDBJ whole genome shotgun (WGS) entry which is preliminary data.</text>
</comment>
<evidence type="ECO:0000313" key="1">
    <source>
        <dbReference type="EMBL" id="PJZ93760.1"/>
    </source>
</evidence>
<dbReference type="NCBIfam" id="NF033169">
    <property type="entry name" value="lipo_LIC10494"/>
    <property type="match status" value="1"/>
</dbReference>
<evidence type="ECO:0008006" key="2">
    <source>
        <dbReference type="Google" id="ProtNLM"/>
    </source>
</evidence>
<protein>
    <recommendedName>
        <fullName evidence="2">Lipoprotein</fullName>
    </recommendedName>
</protein>
<organism evidence="1">
    <name type="scientific">Leptospira ellisii</name>
    <dbReference type="NCBI Taxonomy" id="2023197"/>
    <lineage>
        <taxon>Bacteria</taxon>
        <taxon>Pseudomonadati</taxon>
        <taxon>Spirochaetota</taxon>
        <taxon>Spirochaetia</taxon>
        <taxon>Leptospirales</taxon>
        <taxon>Leptospiraceae</taxon>
        <taxon>Leptospira</taxon>
    </lineage>
</organism>